<name>A0A944DL09_PSEFL</name>
<protein>
    <submittedName>
        <fullName evidence="3">Uncharacterized protein</fullName>
    </submittedName>
</protein>
<dbReference type="RefSeq" id="WP_214914626.1">
    <property type="nucleotide sequence ID" value="NZ_JAGGNX010000010.1"/>
</dbReference>
<evidence type="ECO:0000313" key="4">
    <source>
        <dbReference type="Proteomes" id="UP000692896"/>
    </source>
</evidence>
<dbReference type="Proteomes" id="UP000692896">
    <property type="component" value="Unassembled WGS sequence"/>
</dbReference>
<evidence type="ECO:0000313" key="3">
    <source>
        <dbReference type="EMBL" id="MBT2330659.1"/>
    </source>
</evidence>
<sequence>MSLTTTILMLIFGWLSVATAMLWGVLRIARRHHPAPSPTRAEKAPKPARRHAAAH</sequence>
<keyword evidence="2" id="KW-0812">Transmembrane</keyword>
<gene>
    <name evidence="3" type="ORF">J7E47_18255</name>
</gene>
<dbReference type="AlphaFoldDB" id="A0A944DL09"/>
<proteinExistence type="predicted"/>
<evidence type="ECO:0000256" key="2">
    <source>
        <dbReference type="SAM" id="Phobius"/>
    </source>
</evidence>
<feature type="region of interest" description="Disordered" evidence="1">
    <location>
        <begin position="34"/>
        <end position="55"/>
    </location>
</feature>
<feature type="transmembrane region" description="Helical" evidence="2">
    <location>
        <begin position="6"/>
        <end position="26"/>
    </location>
</feature>
<feature type="compositionally biased region" description="Basic residues" evidence="1">
    <location>
        <begin position="46"/>
        <end position="55"/>
    </location>
</feature>
<organism evidence="3 4">
    <name type="scientific">Pseudomonas fluorescens</name>
    <dbReference type="NCBI Taxonomy" id="294"/>
    <lineage>
        <taxon>Bacteria</taxon>
        <taxon>Pseudomonadati</taxon>
        <taxon>Pseudomonadota</taxon>
        <taxon>Gammaproteobacteria</taxon>
        <taxon>Pseudomonadales</taxon>
        <taxon>Pseudomonadaceae</taxon>
        <taxon>Pseudomonas</taxon>
    </lineage>
</organism>
<reference evidence="3" key="1">
    <citation type="submission" date="2021-03" db="EMBL/GenBank/DDBJ databases">
        <title>Genomic analysis provides insights into the functional capacity of soil bacteria communities inhabiting an altitudinal gradient in the Atacama Desert.</title>
        <authorList>
            <person name="Gonzalez M."/>
            <person name="Maldonado J."/>
            <person name="Maza F."/>
            <person name="Hodar C."/>
            <person name="Cortes M."/>
            <person name="Palma R."/>
            <person name="Andreani C."/>
            <person name="Gaete A."/>
            <person name="Vasquez-Dean J."/>
            <person name="Acuna V."/>
            <person name="Aguado M."/>
            <person name="Mandakovic D."/>
            <person name="Latorre M."/>
            <person name="Orellana A."/>
            <person name="Gutierrez R."/>
            <person name="Montecino M."/>
            <person name="Allende M."/>
            <person name="Maass A."/>
            <person name="Cambiazo V."/>
        </authorList>
    </citation>
    <scope>NUCLEOTIDE SEQUENCE</scope>
    <source>
        <strain evidence="3">ISL-25</strain>
    </source>
</reference>
<keyword evidence="2" id="KW-0472">Membrane</keyword>
<comment type="caution">
    <text evidence="3">The sequence shown here is derived from an EMBL/GenBank/DDBJ whole genome shotgun (WGS) entry which is preliminary data.</text>
</comment>
<keyword evidence="2" id="KW-1133">Transmembrane helix</keyword>
<evidence type="ECO:0000256" key="1">
    <source>
        <dbReference type="SAM" id="MobiDB-lite"/>
    </source>
</evidence>
<accession>A0A944DL09</accession>
<dbReference type="EMBL" id="JAGGOB010000037">
    <property type="protein sequence ID" value="MBT2330659.1"/>
    <property type="molecule type" value="Genomic_DNA"/>
</dbReference>